<name>A0A7D3QTW0_9VIRU</name>
<dbReference type="InterPro" id="IPR007537">
    <property type="entry name" value="tRNAHis_GuaTrfase_Thg1"/>
</dbReference>
<organism evidence="2 3">
    <name type="scientific">Fadolivirus FV1/VV64</name>
    <dbReference type="NCBI Taxonomy" id="3070911"/>
    <lineage>
        <taxon>Viruses</taxon>
        <taxon>Varidnaviria</taxon>
        <taxon>Bamfordvirae</taxon>
        <taxon>Nucleocytoviricota</taxon>
        <taxon>Megaviricetes</taxon>
        <taxon>Imitervirales</taxon>
        <taxon>Mimiviridae</taxon>
        <taxon>Klosneuvirinae</taxon>
        <taxon>Fadolivirus</taxon>
        <taxon>Fadolivirus algeromassiliense</taxon>
    </lineage>
</organism>
<accession>A0A7D3QTW0</accession>
<dbReference type="GO" id="GO:0008193">
    <property type="term" value="F:tRNA guanylyltransferase activity"/>
    <property type="evidence" value="ECO:0007669"/>
    <property type="project" value="InterPro"/>
</dbReference>
<proteinExistence type="predicted"/>
<evidence type="ECO:0000259" key="1">
    <source>
        <dbReference type="Pfam" id="PF04446"/>
    </source>
</evidence>
<dbReference type="PANTHER" id="PTHR12729">
    <property type="entry name" value="TRNA(HIS) GUANYLYLTRANSFERASE-RELATED"/>
    <property type="match status" value="1"/>
</dbReference>
<dbReference type="InterPro" id="IPR024956">
    <property type="entry name" value="tRNAHis_GuaTrfase_cat"/>
</dbReference>
<dbReference type="Proteomes" id="UP001162001">
    <property type="component" value="Segment"/>
</dbReference>
<keyword evidence="2" id="KW-0808">Transferase</keyword>
<gene>
    <name evidence="2" type="ORF">Fadolivirus_1_189</name>
</gene>
<dbReference type="GO" id="GO:0006400">
    <property type="term" value="P:tRNA modification"/>
    <property type="evidence" value="ECO:0007669"/>
    <property type="project" value="InterPro"/>
</dbReference>
<keyword evidence="2" id="KW-0548">Nucleotidyltransferase</keyword>
<reference evidence="2 3" key="1">
    <citation type="submission" date="2020-04" db="EMBL/GenBank/DDBJ databases">
        <title>Advantages and limits of metagenomic assembly and binning of a giant virus.</title>
        <authorList>
            <person name="Schulz F."/>
            <person name="Andreani J."/>
            <person name="Francis R."/>
            <person name="Boudjemaa H."/>
            <person name="Bou Khalil J.Y."/>
            <person name="Lee J."/>
            <person name="La Scola B."/>
            <person name="Woyke T."/>
        </authorList>
    </citation>
    <scope>NUCLEOTIDE SEQUENCE [LARGE SCALE GENOMIC DNA]</scope>
    <source>
        <strain evidence="2 3">FV1/VV64</strain>
    </source>
</reference>
<sequence>MLHNELEDMDIQHLDERMKKYEEPFNYKILPYMPFVVRLDGRAFSKYTIGFKKPFDNLFQCAMINTMNDLVTEFSVRTGYTHSDEITLVFPEVCTEDEYNNNTNKATHIYDGRILKICTVLAGYCSSKFNYHINRLFDFDFNRKHYQSTLANKIKSCDACFDCRIIQFPVEKTYEIVNLLIWRSVRDSHRNAVEAYARKYFSHSQLHGKNTGEMIQMMKEEMNMDWNTDVPIYHKHGVYAKRELYKKEIEYKGVVQEVLRQRICNKSFIINYSQNMYDLLMMKDWPADLSVYNTTFTDISFTTDGCIVMS</sequence>
<dbReference type="InterPro" id="IPR038469">
    <property type="entry name" value="tRNAHis_GuaTrfase_Thg1_sf"/>
</dbReference>
<keyword evidence="3" id="KW-1185">Reference proteome</keyword>
<evidence type="ECO:0000313" key="3">
    <source>
        <dbReference type="Proteomes" id="UP001162001"/>
    </source>
</evidence>
<dbReference type="Gene3D" id="3.30.70.3000">
    <property type="match status" value="1"/>
</dbReference>
<evidence type="ECO:0000313" key="2">
    <source>
        <dbReference type="EMBL" id="QKF93647.1"/>
    </source>
</evidence>
<dbReference type="PANTHER" id="PTHR12729:SF1">
    <property type="entry name" value="TRNAHIS GUANYLYLTRANSFERASE CATALYTIC DOMAIN-CONTAINING PROTEIN"/>
    <property type="match status" value="1"/>
</dbReference>
<dbReference type="Pfam" id="PF04446">
    <property type="entry name" value="Thg1"/>
    <property type="match status" value="1"/>
</dbReference>
<dbReference type="EMBL" id="MT418680">
    <property type="protein sequence ID" value="QKF93647.1"/>
    <property type="molecule type" value="Genomic_DNA"/>
</dbReference>
<feature type="domain" description="tRNAHis guanylyltransferase catalytic" evidence="1">
    <location>
        <begin position="16"/>
        <end position="169"/>
    </location>
</feature>
<dbReference type="GO" id="GO:0000287">
    <property type="term" value="F:magnesium ion binding"/>
    <property type="evidence" value="ECO:0007669"/>
    <property type="project" value="InterPro"/>
</dbReference>
<protein>
    <submittedName>
        <fullName evidence="2">tRNAHis guanylyltransferase Thg1</fullName>
    </submittedName>
</protein>